<dbReference type="Gene3D" id="1.25.40.10">
    <property type="entry name" value="Tetratricopeptide repeat domain"/>
    <property type="match status" value="2"/>
</dbReference>
<keyword evidence="4" id="KW-1185">Reference proteome</keyword>
<dbReference type="PANTHER" id="PTHR10098:SF108">
    <property type="entry name" value="TETRATRICOPEPTIDE REPEAT PROTEIN 28"/>
    <property type="match status" value="1"/>
</dbReference>
<evidence type="ECO:0000313" key="3">
    <source>
        <dbReference type="EMBL" id="SEL35625.1"/>
    </source>
</evidence>
<dbReference type="InterPro" id="IPR024983">
    <property type="entry name" value="CHAT_dom"/>
</dbReference>
<dbReference type="AlphaFoldDB" id="A0A1H7PK30"/>
<sequence>MYKKKIVFILYITFFLTLPTKGQGISPELDSIHQLTGSNFNKLELYYGLIKTYERSENYTQLGYDAHQIAKWIHKEKKWEEAIKIVEIAYQAREKATPFNKELLKRSYYNYAIYNRRHENYTIAIEYFEKLLALGGTKFLRGKSYELIGESYEILGDYYKSVDYRIKSLQNYSKKDIQKGFLVYGNINLAYSYRLIRSAESSKKAIEHLLKAEKLLGDSSTTDKQKLYNIKNNLGNLYCEGVGTQNIDNCIKCYDEALTILKELKFKEKYAKSYYNLGLTFIEIDSIRSQFFFDKALEYASYAPSFKHKIFFGLGIKELSNENYIAAQENFSSVFSIYFDKKIKDIYWLPAKNDLEQVVNKTFFLELLKRKLKAWIELGKTKNDSLYFEEAIRTAHASDQLVDLLLKENISTRSKLLWRSLASEIYIMGLEACLQLKKNEDSYYFMEKSKALLLLQEITKDKTALSPSILEKEKKLKDVIVGLRSKLRLSDQNSSDSIQKVLLSKQARLKKIRDSLAPIYPTYFTHFSIPEITPLSKLELSPNEVIIEYNMAERIAGVIPEAYGMFITKNKKEIFKIENVNRLQKEIYRLRELLNKPFTTSLDISEYSELAYSIYNSLIPKNLQKHLVNNKATFIPDHILNYIPFEALITNPKKGSYLIQQTEINYAYSLSFSKENAKIDRKPKNDYLGIAPITFSNILTSLPNSKKELVNAKHYYSGDLLLNEKATIQNFKKVANQYKILHLATHADASDSLTPWIAFQREKLTELQLSTIDNQSELVVLSACNTSLGKINTGEGVFSLARGFFKSGANTVIPTLWNTNDKATATITSDFYKNLSKGQTKSAALRTAKLNYLNNNTDAEASPHYWASLVLIGDSGTLLPQSNNLLFLWIGLGIILLVLIIYRFYLIKKK</sequence>
<dbReference type="EMBL" id="FOAB01000004">
    <property type="protein sequence ID" value="SEL35625.1"/>
    <property type="molecule type" value="Genomic_DNA"/>
</dbReference>
<dbReference type="SUPFAM" id="SSF48452">
    <property type="entry name" value="TPR-like"/>
    <property type="match status" value="2"/>
</dbReference>
<evidence type="ECO:0000259" key="2">
    <source>
        <dbReference type="Pfam" id="PF12770"/>
    </source>
</evidence>
<keyword evidence="1" id="KW-0812">Transmembrane</keyword>
<feature type="transmembrane region" description="Helical" evidence="1">
    <location>
        <begin position="886"/>
        <end position="906"/>
    </location>
</feature>
<dbReference type="Pfam" id="PF12770">
    <property type="entry name" value="CHAT"/>
    <property type="match status" value="1"/>
</dbReference>
<proteinExistence type="predicted"/>
<keyword evidence="1" id="KW-1133">Transmembrane helix</keyword>
<name>A0A1H7PK30_AQUAM</name>
<dbReference type="Proteomes" id="UP000198521">
    <property type="component" value="Unassembled WGS sequence"/>
</dbReference>
<feature type="domain" description="CHAT" evidence="2">
    <location>
        <begin position="610"/>
        <end position="874"/>
    </location>
</feature>
<evidence type="ECO:0000313" key="4">
    <source>
        <dbReference type="Proteomes" id="UP000198521"/>
    </source>
</evidence>
<protein>
    <submittedName>
        <fullName evidence="3">CHAT domain-containing protein</fullName>
    </submittedName>
</protein>
<dbReference type="PANTHER" id="PTHR10098">
    <property type="entry name" value="RAPSYN-RELATED"/>
    <property type="match status" value="1"/>
</dbReference>
<dbReference type="InterPro" id="IPR011990">
    <property type="entry name" value="TPR-like_helical_dom_sf"/>
</dbReference>
<gene>
    <name evidence="3" type="ORF">SAMN04487910_2224</name>
</gene>
<organism evidence="3 4">
    <name type="scientific">Aquimarina amphilecti</name>
    <dbReference type="NCBI Taxonomy" id="1038014"/>
    <lineage>
        <taxon>Bacteria</taxon>
        <taxon>Pseudomonadati</taxon>
        <taxon>Bacteroidota</taxon>
        <taxon>Flavobacteriia</taxon>
        <taxon>Flavobacteriales</taxon>
        <taxon>Flavobacteriaceae</taxon>
        <taxon>Aquimarina</taxon>
    </lineage>
</organism>
<keyword evidence="1" id="KW-0472">Membrane</keyword>
<reference evidence="3 4" key="1">
    <citation type="submission" date="2016-10" db="EMBL/GenBank/DDBJ databases">
        <authorList>
            <person name="de Groot N.N."/>
        </authorList>
    </citation>
    <scope>NUCLEOTIDE SEQUENCE [LARGE SCALE GENOMIC DNA]</scope>
    <source>
        <strain evidence="3 4">DSM 25232</strain>
    </source>
</reference>
<dbReference type="STRING" id="1038014.SAMN04487910_2224"/>
<dbReference type="OrthoDB" id="9771112at2"/>
<evidence type="ECO:0000256" key="1">
    <source>
        <dbReference type="SAM" id="Phobius"/>
    </source>
</evidence>
<accession>A0A1H7PK30</accession>
<dbReference type="RefSeq" id="WP_091408276.1">
    <property type="nucleotide sequence ID" value="NZ_FOAB01000004.1"/>
</dbReference>